<name>A0AAD7DB91_MYCRO</name>
<evidence type="ECO:0000256" key="2">
    <source>
        <dbReference type="ARBA" id="ARBA00022723"/>
    </source>
</evidence>
<dbReference type="SUPFAM" id="SSF50129">
    <property type="entry name" value="GroES-like"/>
    <property type="match status" value="1"/>
</dbReference>
<protein>
    <submittedName>
        <fullName evidence="6">Chaperonin 10-like protein</fullName>
    </submittedName>
</protein>
<dbReference type="Gene3D" id="3.90.180.10">
    <property type="entry name" value="Medium-chain alcohol dehydrogenases, catalytic domain"/>
    <property type="match status" value="2"/>
</dbReference>
<organism evidence="6 7">
    <name type="scientific">Mycena rosella</name>
    <name type="common">Pink bonnet</name>
    <name type="synonym">Agaricus rosellus</name>
    <dbReference type="NCBI Taxonomy" id="1033263"/>
    <lineage>
        <taxon>Eukaryota</taxon>
        <taxon>Fungi</taxon>
        <taxon>Dikarya</taxon>
        <taxon>Basidiomycota</taxon>
        <taxon>Agaricomycotina</taxon>
        <taxon>Agaricomycetes</taxon>
        <taxon>Agaricomycetidae</taxon>
        <taxon>Agaricales</taxon>
        <taxon>Marasmiineae</taxon>
        <taxon>Mycenaceae</taxon>
        <taxon>Mycena</taxon>
    </lineage>
</organism>
<evidence type="ECO:0000313" key="6">
    <source>
        <dbReference type="EMBL" id="KAJ7687533.1"/>
    </source>
</evidence>
<dbReference type="EMBL" id="JARKIE010000087">
    <property type="protein sequence ID" value="KAJ7687533.1"/>
    <property type="molecule type" value="Genomic_DNA"/>
</dbReference>
<keyword evidence="3" id="KW-0862">Zinc</keyword>
<dbReference type="GO" id="GO:0016491">
    <property type="term" value="F:oxidoreductase activity"/>
    <property type="evidence" value="ECO:0007669"/>
    <property type="project" value="UniProtKB-KW"/>
</dbReference>
<dbReference type="InterPro" id="IPR011032">
    <property type="entry name" value="GroES-like_sf"/>
</dbReference>
<accession>A0AAD7DB91</accession>
<keyword evidence="2" id="KW-0479">Metal-binding</keyword>
<proteinExistence type="predicted"/>
<dbReference type="Pfam" id="PF08240">
    <property type="entry name" value="ADH_N"/>
    <property type="match status" value="1"/>
</dbReference>
<sequence>MKALAWFGARGVRMVDAPIPDVTEPHDVLLKVTGTAICGSDLHLYHGEIVQLQQSDILGHEFMGIVDRVGPNVKKTSTSASALSPRFKFPEANARTAKKTYPPCATAPTLPGIVNLLPIPDSVPDEKELFLSDILPTSYHAFVDVGVQRAMSSAYGAWGIETIDFNQHTDVVKRIQELVPGGLVIAIDVLTGINSRSRARRNFCNR</sequence>
<keyword evidence="7" id="KW-1185">Reference proteome</keyword>
<dbReference type="PROSITE" id="PS00059">
    <property type="entry name" value="ADH_ZINC"/>
    <property type="match status" value="1"/>
</dbReference>
<dbReference type="PANTHER" id="PTHR42813">
    <property type="entry name" value="ZINC-TYPE ALCOHOL DEHYDROGENASE-LIKE"/>
    <property type="match status" value="1"/>
</dbReference>
<dbReference type="InterPro" id="IPR002328">
    <property type="entry name" value="ADH_Zn_CS"/>
</dbReference>
<reference evidence="6" key="1">
    <citation type="submission" date="2023-03" db="EMBL/GenBank/DDBJ databases">
        <title>Massive genome expansion in bonnet fungi (Mycena s.s.) driven by repeated elements and novel gene families across ecological guilds.</title>
        <authorList>
            <consortium name="Lawrence Berkeley National Laboratory"/>
            <person name="Harder C.B."/>
            <person name="Miyauchi S."/>
            <person name="Viragh M."/>
            <person name="Kuo A."/>
            <person name="Thoen E."/>
            <person name="Andreopoulos B."/>
            <person name="Lu D."/>
            <person name="Skrede I."/>
            <person name="Drula E."/>
            <person name="Henrissat B."/>
            <person name="Morin E."/>
            <person name="Kohler A."/>
            <person name="Barry K."/>
            <person name="LaButti K."/>
            <person name="Morin E."/>
            <person name="Salamov A."/>
            <person name="Lipzen A."/>
            <person name="Mereny Z."/>
            <person name="Hegedus B."/>
            <person name="Baldrian P."/>
            <person name="Stursova M."/>
            <person name="Weitz H."/>
            <person name="Taylor A."/>
            <person name="Grigoriev I.V."/>
            <person name="Nagy L.G."/>
            <person name="Martin F."/>
            <person name="Kauserud H."/>
        </authorList>
    </citation>
    <scope>NUCLEOTIDE SEQUENCE</scope>
    <source>
        <strain evidence="6">CBHHK067</strain>
    </source>
</reference>
<dbReference type="Gene3D" id="3.40.50.720">
    <property type="entry name" value="NAD(P)-binding Rossmann-like Domain"/>
    <property type="match status" value="1"/>
</dbReference>
<dbReference type="Proteomes" id="UP001221757">
    <property type="component" value="Unassembled WGS sequence"/>
</dbReference>
<feature type="domain" description="Alcohol dehydrogenase-like N-terminal" evidence="5">
    <location>
        <begin position="25"/>
        <end position="76"/>
    </location>
</feature>
<dbReference type="PANTHER" id="PTHR42813:SF1">
    <property type="entry name" value="DEHYDROGENASE, PUTATIVE (AFU_ORTHOLOGUE AFUA_5G03930)-RELATED"/>
    <property type="match status" value="1"/>
</dbReference>
<comment type="cofactor">
    <cofactor evidence="1">
        <name>Zn(2+)</name>
        <dbReference type="ChEBI" id="CHEBI:29105"/>
    </cofactor>
</comment>
<dbReference type="AlphaFoldDB" id="A0AAD7DB91"/>
<comment type="caution">
    <text evidence="6">The sequence shown here is derived from an EMBL/GenBank/DDBJ whole genome shotgun (WGS) entry which is preliminary data.</text>
</comment>
<dbReference type="GO" id="GO:0008270">
    <property type="term" value="F:zinc ion binding"/>
    <property type="evidence" value="ECO:0007669"/>
    <property type="project" value="InterPro"/>
</dbReference>
<evidence type="ECO:0000256" key="4">
    <source>
        <dbReference type="ARBA" id="ARBA00023002"/>
    </source>
</evidence>
<evidence type="ECO:0000313" key="7">
    <source>
        <dbReference type="Proteomes" id="UP001221757"/>
    </source>
</evidence>
<gene>
    <name evidence="6" type="ORF">B0H17DRAFT_1203596</name>
</gene>
<evidence type="ECO:0000256" key="3">
    <source>
        <dbReference type="ARBA" id="ARBA00022833"/>
    </source>
</evidence>
<dbReference type="InterPro" id="IPR013154">
    <property type="entry name" value="ADH-like_N"/>
</dbReference>
<evidence type="ECO:0000259" key="5">
    <source>
        <dbReference type="Pfam" id="PF08240"/>
    </source>
</evidence>
<keyword evidence="4" id="KW-0560">Oxidoreductase</keyword>
<evidence type="ECO:0000256" key="1">
    <source>
        <dbReference type="ARBA" id="ARBA00001947"/>
    </source>
</evidence>